<protein>
    <submittedName>
        <fullName evidence="1">Uncharacterized protein</fullName>
    </submittedName>
</protein>
<comment type="caution">
    <text evidence="1">The sequence shown here is derived from an EMBL/GenBank/DDBJ whole genome shotgun (WGS) entry which is preliminary data.</text>
</comment>
<dbReference type="Proteomes" id="UP000256708">
    <property type="component" value="Unassembled WGS sequence"/>
</dbReference>
<evidence type="ECO:0000313" key="2">
    <source>
        <dbReference type="Proteomes" id="UP000256708"/>
    </source>
</evidence>
<keyword evidence="2" id="KW-1185">Reference proteome</keyword>
<evidence type="ECO:0000313" key="1">
    <source>
        <dbReference type="EMBL" id="RDV10258.1"/>
    </source>
</evidence>
<gene>
    <name evidence="1" type="ORF">DXT99_26625</name>
</gene>
<name>A0A3D8KYG1_9BACT</name>
<accession>A0A3D8KYG1</accession>
<proteinExistence type="predicted"/>
<dbReference type="EMBL" id="QRGR01000068">
    <property type="protein sequence ID" value="RDV10258.1"/>
    <property type="molecule type" value="Genomic_DNA"/>
</dbReference>
<dbReference type="AlphaFoldDB" id="A0A3D8KYG1"/>
<organism evidence="1 2">
    <name type="scientific">Pontibacter diazotrophicus</name>
    <dbReference type="NCBI Taxonomy" id="1400979"/>
    <lineage>
        <taxon>Bacteria</taxon>
        <taxon>Pseudomonadati</taxon>
        <taxon>Bacteroidota</taxon>
        <taxon>Cytophagia</taxon>
        <taxon>Cytophagales</taxon>
        <taxon>Hymenobacteraceae</taxon>
        <taxon>Pontibacter</taxon>
    </lineage>
</organism>
<reference evidence="2" key="1">
    <citation type="submission" date="2018-08" db="EMBL/GenBank/DDBJ databases">
        <authorList>
            <person name="Liu Z.-W."/>
            <person name="Du Z.-J."/>
        </authorList>
    </citation>
    <scope>NUCLEOTIDE SEQUENCE [LARGE SCALE GENOMIC DNA]</scope>
    <source>
        <strain evidence="2">H4X</strain>
    </source>
</reference>
<sequence length="64" mass="7152">MYKLIPQWMFNKHGNIVFKILKGSKFCNLPCTMCHSLNGVTAQAVAGGELSHRKVAARKMQGFL</sequence>